<accession>A0A937CS18</accession>
<dbReference type="InterPro" id="IPR025701">
    <property type="entry name" value="UBQ-conjugat_E2_E"/>
</dbReference>
<sequence length="132" mass="14580">MLHPHTLAQFESLKQRYPQADLREMPSGAAVVTIPDFPLPAGWSSSSTVVRFVVPVGYPGPAPDCFWASSGLRLQNGSMPQASQDPNPIPELGDVGLWFSWHVTDPAASWHPNRDTLTTYVGIIAERFRRPQ</sequence>
<evidence type="ECO:0000313" key="1">
    <source>
        <dbReference type="EMBL" id="MBL0391245.1"/>
    </source>
</evidence>
<name>A0A937CS18_9BURK</name>
<gene>
    <name evidence="1" type="ORF">JJ685_08855</name>
</gene>
<keyword evidence="2" id="KW-1185">Reference proteome</keyword>
<reference evidence="1 2" key="1">
    <citation type="journal article" date="2017" name="Int. J. Syst. Evol. Microbiol.">
        <title>Ramlibacter monticola sp. nov., isolated from forest soil.</title>
        <authorList>
            <person name="Chaudhary D.K."/>
            <person name="Kim J."/>
        </authorList>
    </citation>
    <scope>NUCLEOTIDE SEQUENCE [LARGE SCALE GENOMIC DNA]</scope>
    <source>
        <strain evidence="1 2">KACC 19175</strain>
    </source>
</reference>
<dbReference type="EMBL" id="JAEQNE010000002">
    <property type="protein sequence ID" value="MBL0391245.1"/>
    <property type="molecule type" value="Genomic_DNA"/>
</dbReference>
<organism evidence="1 2">
    <name type="scientific">Ramlibacter monticola</name>
    <dbReference type="NCBI Taxonomy" id="1926872"/>
    <lineage>
        <taxon>Bacteria</taxon>
        <taxon>Pseudomonadati</taxon>
        <taxon>Pseudomonadota</taxon>
        <taxon>Betaproteobacteria</taxon>
        <taxon>Burkholderiales</taxon>
        <taxon>Comamonadaceae</taxon>
        <taxon>Ramlibacter</taxon>
    </lineage>
</organism>
<dbReference type="Pfam" id="PF14462">
    <property type="entry name" value="Prok-E2_E"/>
    <property type="match status" value="1"/>
</dbReference>
<dbReference type="Proteomes" id="UP000599109">
    <property type="component" value="Unassembled WGS sequence"/>
</dbReference>
<proteinExistence type="predicted"/>
<dbReference type="RefSeq" id="WP_201673889.1">
    <property type="nucleotide sequence ID" value="NZ_JAEQNE010000002.1"/>
</dbReference>
<evidence type="ECO:0000313" key="2">
    <source>
        <dbReference type="Proteomes" id="UP000599109"/>
    </source>
</evidence>
<protein>
    <recommendedName>
        <fullName evidence="3">E2 family protein E</fullName>
    </recommendedName>
</protein>
<evidence type="ECO:0008006" key="3">
    <source>
        <dbReference type="Google" id="ProtNLM"/>
    </source>
</evidence>
<comment type="caution">
    <text evidence="1">The sequence shown here is derived from an EMBL/GenBank/DDBJ whole genome shotgun (WGS) entry which is preliminary data.</text>
</comment>
<dbReference type="AlphaFoldDB" id="A0A937CS18"/>